<dbReference type="GO" id="GO:0004059">
    <property type="term" value="F:aralkylamine N-acetyltransferase activity"/>
    <property type="evidence" value="ECO:0007669"/>
    <property type="project" value="TreeGrafter"/>
</dbReference>
<dbReference type="STRING" id="1214573.A0A0G2I218"/>
<sequence>MASAKQLDDQFDDDAAIDDEEADEEFAELQRTMSSKRRDDKEKGKENRIQEILPFPFAPNIRPLGISDLWSTVALENAAFPDPRHRASPEKLEYRVTKCPELTLGVFCTVVPDLARDFDIETLATAHPVETDRADQARSVLLAHIIATASGSTTVQDRDMEIPAGWRTSQGEHVDKGHREGGRTICVHSLAVSPKLQGCGLGKLIMKSFLQQMKGLGAERVALICQDYLVSYYERFGFKHAGKSKAEFGGGGWYDMVFDLAATAATSGPAQPPK</sequence>
<evidence type="ECO:0000259" key="4">
    <source>
        <dbReference type="PROSITE" id="PS51186"/>
    </source>
</evidence>
<feature type="domain" description="N-acetyltransferase" evidence="4">
    <location>
        <begin position="113"/>
        <end position="261"/>
    </location>
</feature>
<keyword evidence="6" id="KW-1185">Reference proteome</keyword>
<dbReference type="EMBL" id="LCUC01000215">
    <property type="protein sequence ID" value="KKY34140.1"/>
    <property type="molecule type" value="Genomic_DNA"/>
</dbReference>
<organism evidence="5 6">
    <name type="scientific">Diaporthe ampelina</name>
    <dbReference type="NCBI Taxonomy" id="1214573"/>
    <lineage>
        <taxon>Eukaryota</taxon>
        <taxon>Fungi</taxon>
        <taxon>Dikarya</taxon>
        <taxon>Ascomycota</taxon>
        <taxon>Pezizomycotina</taxon>
        <taxon>Sordariomycetes</taxon>
        <taxon>Sordariomycetidae</taxon>
        <taxon>Diaporthales</taxon>
        <taxon>Diaporthaceae</taxon>
        <taxon>Diaporthe</taxon>
    </lineage>
</organism>
<evidence type="ECO:0000256" key="3">
    <source>
        <dbReference type="SAM" id="MobiDB-lite"/>
    </source>
</evidence>
<gene>
    <name evidence="5" type="ORF">UCDDA912_g05880</name>
</gene>
<dbReference type="InterPro" id="IPR016181">
    <property type="entry name" value="Acyl_CoA_acyltransferase"/>
</dbReference>
<evidence type="ECO:0000313" key="6">
    <source>
        <dbReference type="Proteomes" id="UP000034680"/>
    </source>
</evidence>
<feature type="compositionally biased region" description="Basic and acidic residues" evidence="3">
    <location>
        <begin position="36"/>
        <end position="45"/>
    </location>
</feature>
<evidence type="ECO:0000256" key="1">
    <source>
        <dbReference type="ARBA" id="ARBA00022679"/>
    </source>
</evidence>
<dbReference type="PROSITE" id="PS51186">
    <property type="entry name" value="GNAT"/>
    <property type="match status" value="1"/>
</dbReference>
<comment type="caution">
    <text evidence="5">The sequence shown here is derived from an EMBL/GenBank/DDBJ whole genome shotgun (WGS) entry which is preliminary data.</text>
</comment>
<keyword evidence="1 5" id="KW-0808">Transferase</keyword>
<dbReference type="CDD" id="cd04301">
    <property type="entry name" value="NAT_SF"/>
    <property type="match status" value="1"/>
</dbReference>
<reference evidence="5 6" key="2">
    <citation type="submission" date="2015-05" db="EMBL/GenBank/DDBJ databases">
        <authorList>
            <person name="Morales-Cruz A."/>
            <person name="Amrine K.C."/>
            <person name="Cantu D."/>
        </authorList>
    </citation>
    <scope>NUCLEOTIDE SEQUENCE [LARGE SCALE GENOMIC DNA]</scope>
    <source>
        <strain evidence="5">DA912</strain>
    </source>
</reference>
<dbReference type="SUPFAM" id="SSF55729">
    <property type="entry name" value="Acyl-CoA N-acyltransferases (Nat)"/>
    <property type="match status" value="1"/>
</dbReference>
<dbReference type="OrthoDB" id="30840at2759"/>
<name>A0A0G2I218_9PEZI</name>
<keyword evidence="2" id="KW-0012">Acyltransferase</keyword>
<protein>
    <submittedName>
        <fullName evidence="5">Putative polyamine acetyltransferase</fullName>
    </submittedName>
</protein>
<dbReference type="InterPro" id="IPR051635">
    <property type="entry name" value="SNAT-like"/>
</dbReference>
<dbReference type="AlphaFoldDB" id="A0A0G2I218"/>
<dbReference type="Pfam" id="PF13673">
    <property type="entry name" value="Acetyltransf_10"/>
    <property type="match status" value="1"/>
</dbReference>
<dbReference type="PANTHER" id="PTHR10908">
    <property type="entry name" value="SEROTONIN N-ACETYLTRANSFERASE"/>
    <property type="match status" value="1"/>
</dbReference>
<feature type="compositionally biased region" description="Acidic residues" evidence="3">
    <location>
        <begin position="9"/>
        <end position="27"/>
    </location>
</feature>
<feature type="region of interest" description="Disordered" evidence="3">
    <location>
        <begin position="1"/>
        <end position="45"/>
    </location>
</feature>
<dbReference type="Proteomes" id="UP000034680">
    <property type="component" value="Unassembled WGS sequence"/>
</dbReference>
<dbReference type="InterPro" id="IPR000182">
    <property type="entry name" value="GNAT_dom"/>
</dbReference>
<reference evidence="5 6" key="1">
    <citation type="submission" date="2015-05" db="EMBL/GenBank/DDBJ databases">
        <title>Distinctive expansion of gene families associated with plant cell wall degradation and secondary metabolism in the genomes of grapevine trunk pathogens.</title>
        <authorList>
            <person name="Lawrence D.P."/>
            <person name="Travadon R."/>
            <person name="Rolshausen P.E."/>
            <person name="Baumgartner K."/>
        </authorList>
    </citation>
    <scope>NUCLEOTIDE SEQUENCE [LARGE SCALE GENOMIC DNA]</scope>
    <source>
        <strain evidence="5">DA912</strain>
    </source>
</reference>
<dbReference type="PANTHER" id="PTHR10908:SF0">
    <property type="entry name" value="SEROTONIN N-ACETYLTRANSFERASE"/>
    <property type="match status" value="1"/>
</dbReference>
<evidence type="ECO:0000313" key="5">
    <source>
        <dbReference type="EMBL" id="KKY34140.1"/>
    </source>
</evidence>
<dbReference type="GO" id="GO:0005737">
    <property type="term" value="C:cytoplasm"/>
    <property type="evidence" value="ECO:0007669"/>
    <property type="project" value="TreeGrafter"/>
</dbReference>
<evidence type="ECO:0000256" key="2">
    <source>
        <dbReference type="ARBA" id="ARBA00023315"/>
    </source>
</evidence>
<accession>A0A0G2I218</accession>
<proteinExistence type="predicted"/>
<dbReference type="Gene3D" id="3.40.630.30">
    <property type="match status" value="1"/>
</dbReference>